<keyword evidence="11 13" id="KW-0406">Ion transport</keyword>
<dbReference type="EMBL" id="QFQZ01000041">
    <property type="protein sequence ID" value="PZR33438.1"/>
    <property type="molecule type" value="Genomic_DNA"/>
</dbReference>
<dbReference type="InterPro" id="IPR053952">
    <property type="entry name" value="K_trans_C"/>
</dbReference>
<feature type="domain" description="K+ potassium transporter integral membrane" evidence="15">
    <location>
        <begin position="46"/>
        <end position="501"/>
    </location>
</feature>
<dbReference type="Pfam" id="PF22776">
    <property type="entry name" value="K_trans_C"/>
    <property type="match status" value="1"/>
</dbReference>
<feature type="compositionally biased region" description="Low complexity" evidence="14">
    <location>
        <begin position="1"/>
        <end position="17"/>
    </location>
</feature>
<dbReference type="InterPro" id="IPR023051">
    <property type="entry name" value="Kup"/>
</dbReference>
<feature type="region of interest" description="Disordered" evidence="14">
    <location>
        <begin position="1"/>
        <end position="33"/>
    </location>
</feature>
<evidence type="ECO:0000259" key="15">
    <source>
        <dbReference type="Pfam" id="PF02705"/>
    </source>
</evidence>
<keyword evidence="7 13" id="KW-0812">Transmembrane</keyword>
<evidence type="ECO:0000256" key="10">
    <source>
        <dbReference type="ARBA" id="ARBA00022989"/>
    </source>
</evidence>
<evidence type="ECO:0000256" key="8">
    <source>
        <dbReference type="ARBA" id="ARBA00022847"/>
    </source>
</evidence>
<keyword evidence="4 13" id="KW-1003">Cell membrane</keyword>
<organism evidence="17 18">
    <name type="scientific">Caulobacter segnis</name>
    <dbReference type="NCBI Taxonomy" id="88688"/>
    <lineage>
        <taxon>Bacteria</taxon>
        <taxon>Pseudomonadati</taxon>
        <taxon>Pseudomonadota</taxon>
        <taxon>Alphaproteobacteria</taxon>
        <taxon>Caulobacterales</taxon>
        <taxon>Caulobacteraceae</taxon>
        <taxon>Caulobacter</taxon>
    </lineage>
</organism>
<feature type="transmembrane region" description="Helical" evidence="13">
    <location>
        <begin position="42"/>
        <end position="63"/>
    </location>
</feature>
<gene>
    <name evidence="17" type="primary">trkD</name>
    <name evidence="13" type="synonym">kup</name>
    <name evidence="17" type="ORF">DI526_13355</name>
</gene>
<reference evidence="17 18" key="1">
    <citation type="submission" date="2017-08" db="EMBL/GenBank/DDBJ databases">
        <title>Infants hospitalized years apart are colonized by the same room-sourced microbial strains.</title>
        <authorList>
            <person name="Brooks B."/>
            <person name="Olm M.R."/>
            <person name="Firek B.A."/>
            <person name="Baker R."/>
            <person name="Thomas B.C."/>
            <person name="Morowitz M.J."/>
            <person name="Banfield J.F."/>
        </authorList>
    </citation>
    <scope>NUCLEOTIDE SEQUENCE [LARGE SCALE GENOMIC DNA]</scope>
    <source>
        <strain evidence="17">S2_003_000_R2_4</strain>
    </source>
</reference>
<comment type="function">
    <text evidence="13">Transport of potassium into the cell. Likely operates as a K(+):H(+) symporter.</text>
</comment>
<dbReference type="PANTHER" id="PTHR30540">
    <property type="entry name" value="OSMOTIC STRESS POTASSIUM TRANSPORTER"/>
    <property type="match status" value="1"/>
</dbReference>
<accession>A0A2W5WI58</accession>
<comment type="caution">
    <text evidence="17">The sequence shown here is derived from an EMBL/GenBank/DDBJ whole genome shotgun (WGS) entry which is preliminary data.</text>
</comment>
<feature type="transmembrane region" description="Helical" evidence="13">
    <location>
        <begin position="324"/>
        <end position="348"/>
    </location>
</feature>
<dbReference type="RefSeq" id="WP_304278771.1">
    <property type="nucleotide sequence ID" value="NZ_QFQZ01000041.1"/>
</dbReference>
<keyword evidence="10 13" id="KW-1133">Transmembrane helix</keyword>
<dbReference type="InterPro" id="IPR053951">
    <property type="entry name" value="K_trans_N"/>
</dbReference>
<evidence type="ECO:0000256" key="14">
    <source>
        <dbReference type="SAM" id="MobiDB-lite"/>
    </source>
</evidence>
<feature type="transmembrane region" description="Helical" evidence="13">
    <location>
        <begin position="251"/>
        <end position="272"/>
    </location>
</feature>
<dbReference type="Pfam" id="PF02705">
    <property type="entry name" value="K_trans"/>
    <property type="match status" value="1"/>
</dbReference>
<comment type="catalytic activity">
    <reaction evidence="13">
        <text>K(+)(in) + H(+)(in) = K(+)(out) + H(+)(out)</text>
        <dbReference type="Rhea" id="RHEA:28490"/>
        <dbReference type="ChEBI" id="CHEBI:15378"/>
        <dbReference type="ChEBI" id="CHEBI:29103"/>
    </reaction>
</comment>
<evidence type="ECO:0000256" key="7">
    <source>
        <dbReference type="ARBA" id="ARBA00022692"/>
    </source>
</evidence>
<feature type="transmembrane region" description="Helical" evidence="13">
    <location>
        <begin position="376"/>
        <end position="396"/>
    </location>
</feature>
<feature type="transmembrane region" description="Helical" evidence="13">
    <location>
        <begin position="136"/>
        <end position="165"/>
    </location>
</feature>
<comment type="similarity">
    <text evidence="2 13">Belongs to the HAK/KUP transporter (TC 2.A.72) family.</text>
</comment>
<evidence type="ECO:0000256" key="2">
    <source>
        <dbReference type="ARBA" id="ARBA00007019"/>
    </source>
</evidence>
<dbReference type="GO" id="GO:0015079">
    <property type="term" value="F:potassium ion transmembrane transporter activity"/>
    <property type="evidence" value="ECO:0007669"/>
    <property type="project" value="UniProtKB-UniRule"/>
</dbReference>
<keyword evidence="9 13" id="KW-0630">Potassium</keyword>
<evidence type="ECO:0000256" key="13">
    <source>
        <dbReference type="HAMAP-Rule" id="MF_01522"/>
    </source>
</evidence>
<feature type="transmembrane region" description="Helical" evidence="13">
    <location>
        <begin position="437"/>
        <end position="456"/>
    </location>
</feature>
<evidence type="ECO:0000313" key="17">
    <source>
        <dbReference type="EMBL" id="PZR33438.1"/>
    </source>
</evidence>
<keyword evidence="5" id="KW-0997">Cell inner membrane</keyword>
<dbReference type="PANTHER" id="PTHR30540:SF79">
    <property type="entry name" value="LOW AFFINITY POTASSIUM TRANSPORT SYSTEM PROTEIN KUP"/>
    <property type="match status" value="1"/>
</dbReference>
<feature type="transmembrane region" description="Helical" evidence="13">
    <location>
        <begin position="284"/>
        <end position="304"/>
    </location>
</feature>
<feature type="transmembrane region" description="Helical" evidence="13">
    <location>
        <begin position="208"/>
        <end position="228"/>
    </location>
</feature>
<dbReference type="Proteomes" id="UP000249393">
    <property type="component" value="Unassembled WGS sequence"/>
</dbReference>
<evidence type="ECO:0000256" key="5">
    <source>
        <dbReference type="ARBA" id="ARBA00022519"/>
    </source>
</evidence>
<feature type="transmembrane region" description="Helical" evidence="13">
    <location>
        <begin position="83"/>
        <end position="103"/>
    </location>
</feature>
<protein>
    <recommendedName>
        <fullName evidence="13">Probable potassium transport system protein Kup</fullName>
    </recommendedName>
</protein>
<keyword evidence="8 13" id="KW-0769">Symport</keyword>
<evidence type="ECO:0000256" key="12">
    <source>
        <dbReference type="ARBA" id="ARBA00023136"/>
    </source>
</evidence>
<feature type="transmembrane region" description="Helical" evidence="13">
    <location>
        <begin position="402"/>
        <end position="425"/>
    </location>
</feature>
<evidence type="ECO:0000259" key="16">
    <source>
        <dbReference type="Pfam" id="PF22776"/>
    </source>
</evidence>
<proteinExistence type="inferred from homology"/>
<keyword evidence="3 13" id="KW-0813">Transport</keyword>
<feature type="domain" description="K+ potassium transporter C-terminal" evidence="16">
    <location>
        <begin position="513"/>
        <end position="660"/>
    </location>
</feature>
<name>A0A2W5WI58_9CAUL</name>
<evidence type="ECO:0000256" key="9">
    <source>
        <dbReference type="ARBA" id="ARBA00022958"/>
    </source>
</evidence>
<dbReference type="InterPro" id="IPR003855">
    <property type="entry name" value="K+_transporter"/>
</dbReference>
<dbReference type="GO" id="GO:0005886">
    <property type="term" value="C:plasma membrane"/>
    <property type="evidence" value="ECO:0007669"/>
    <property type="project" value="UniProtKB-SubCell"/>
</dbReference>
<dbReference type="AlphaFoldDB" id="A0A2W5WI58"/>
<evidence type="ECO:0000256" key="1">
    <source>
        <dbReference type="ARBA" id="ARBA00004141"/>
    </source>
</evidence>
<evidence type="ECO:0000256" key="11">
    <source>
        <dbReference type="ARBA" id="ARBA00023065"/>
    </source>
</evidence>
<sequence length="661" mass="71482">MASEASSASAPECAPASTDIPSQDGGPPNGSGHGHDLKGHGFFAMALGSIGVVFGDIGTSPLYALREALAHSRSTTATEHAVLGVVSLVLWTLTLFVTIKYVIFFMRADNKGEGGTLALMALAQKALGGAGRKRSVAVFFLGVIGAALFYGDGIITPAISVLSAVEGLKDAPHVGRALSPYILPISAGILIALFLVQAKGTHRMASLFGPITAVWFLILGALGAFHLADDLSIFRAFNPWYGIRFLLENGFLGFVILGSVFLVVTGAEALYADMGHFGKRPIQAAWLCLVFPCLALNYLGQGALVLDHPAARHNPFWEMVPGFAYWPVLLMATIATVIASQAVITGAFSMTQQAVQLGLLPRIEIKRTSETQAGQIFVPAVNQFLLIGVLVLLFAFQSSHKLASAYGIAVTGAMFVDTLLAYVVIRRLWKWTLWQTALLLVPLAALDGVFIASNMLKIPDGAWLPLVFGGVLVLIMWTWTRGANILSAKTRRDSVPLVDLMEILRARAPHRAPGTAIFLTSDPDMTPVALMHNLKHNKVLHERNVILTVRTTETPRVNEEDRVKIEKVNDDFKKVIVNYGFMESPNIPKALAVCRKQGLKFDIMATSFFLGRRSIVPSANSGMPLWQDRLFIYLMKNAANPTDFFKIPPGRVVELGAQVTV</sequence>
<evidence type="ECO:0000256" key="6">
    <source>
        <dbReference type="ARBA" id="ARBA00022538"/>
    </source>
</evidence>
<feature type="transmembrane region" description="Helical" evidence="13">
    <location>
        <begin position="177"/>
        <end position="196"/>
    </location>
</feature>
<evidence type="ECO:0000256" key="4">
    <source>
        <dbReference type="ARBA" id="ARBA00022475"/>
    </source>
</evidence>
<evidence type="ECO:0000256" key="3">
    <source>
        <dbReference type="ARBA" id="ARBA00022448"/>
    </source>
</evidence>
<feature type="transmembrane region" description="Helical" evidence="13">
    <location>
        <begin position="462"/>
        <end position="479"/>
    </location>
</feature>
<comment type="subcellular location">
    <subcellularLocation>
        <location evidence="13">Cell membrane</location>
        <topology evidence="13">Multi-pass membrane protein</topology>
    </subcellularLocation>
    <subcellularLocation>
        <location evidence="1">Membrane</location>
        <topology evidence="1">Multi-pass membrane protein</topology>
    </subcellularLocation>
</comment>
<dbReference type="HAMAP" id="MF_01522">
    <property type="entry name" value="Kup"/>
    <property type="match status" value="1"/>
</dbReference>
<dbReference type="GO" id="GO:0015293">
    <property type="term" value="F:symporter activity"/>
    <property type="evidence" value="ECO:0007669"/>
    <property type="project" value="UniProtKB-UniRule"/>
</dbReference>
<keyword evidence="12 13" id="KW-0472">Membrane</keyword>
<keyword evidence="6 13" id="KW-0633">Potassium transport</keyword>
<evidence type="ECO:0000313" key="18">
    <source>
        <dbReference type="Proteomes" id="UP000249393"/>
    </source>
</evidence>